<evidence type="ECO:0000256" key="2">
    <source>
        <dbReference type="ARBA" id="ARBA00011643"/>
    </source>
</evidence>
<dbReference type="SUPFAM" id="SSF102705">
    <property type="entry name" value="NIF3 (NGG1p interacting factor 3)-like"/>
    <property type="match status" value="1"/>
</dbReference>
<organism evidence="6 7">
    <name type="scientific">Rhodoluna lacicola</name>
    <dbReference type="NCBI Taxonomy" id="529884"/>
    <lineage>
        <taxon>Bacteria</taxon>
        <taxon>Bacillati</taxon>
        <taxon>Actinomycetota</taxon>
        <taxon>Actinomycetes</taxon>
        <taxon>Micrococcales</taxon>
        <taxon>Microbacteriaceae</taxon>
        <taxon>Luna cluster</taxon>
        <taxon>Luna-1 subcluster</taxon>
        <taxon>Rhodoluna</taxon>
    </lineage>
</organism>
<evidence type="ECO:0000313" key="6">
    <source>
        <dbReference type="EMBL" id="AIC47465.1"/>
    </source>
</evidence>
<feature type="binding site" evidence="5">
    <location>
        <position position="237"/>
    </location>
    <ligand>
        <name>a divalent metal cation</name>
        <dbReference type="ChEBI" id="CHEBI:60240"/>
        <label>1</label>
    </ligand>
</feature>
<protein>
    <recommendedName>
        <fullName evidence="3">GTP cyclohydrolase 1 type 2 homolog</fullName>
    </recommendedName>
</protein>
<accession>A0A060JFD6</accession>
<dbReference type="HOGENOM" id="CLU_037423_1_2_11"/>
<keyword evidence="7" id="KW-1185">Reference proteome</keyword>
<comment type="similarity">
    <text evidence="1">Belongs to the GTP cyclohydrolase I type 2/NIF3 family.</text>
</comment>
<dbReference type="RefSeq" id="WP_038502314.1">
    <property type="nucleotide sequence ID" value="NZ_CP007490.1"/>
</dbReference>
<dbReference type="FunFam" id="3.40.1390.30:FF:000001">
    <property type="entry name" value="GTP cyclohydrolase 1 type 2"/>
    <property type="match status" value="1"/>
</dbReference>
<dbReference type="Gene3D" id="3.40.1390.30">
    <property type="entry name" value="NIF3 (NGG1p interacting factor 3)-like"/>
    <property type="match status" value="2"/>
</dbReference>
<dbReference type="Proteomes" id="UP000067708">
    <property type="component" value="Chromosome"/>
</dbReference>
<comment type="subunit">
    <text evidence="2">Homohexamer.</text>
</comment>
<feature type="binding site" evidence="5">
    <location>
        <position position="233"/>
    </location>
    <ligand>
        <name>a divalent metal cation</name>
        <dbReference type="ChEBI" id="CHEBI:60240"/>
        <label>1</label>
    </ligand>
</feature>
<dbReference type="InterPro" id="IPR036069">
    <property type="entry name" value="DUF34/NIF3_sf"/>
</dbReference>
<dbReference type="OrthoDB" id="9795763at2"/>
<dbReference type="NCBIfam" id="TIGR00486">
    <property type="entry name" value="YbgI_SA1388"/>
    <property type="match status" value="1"/>
</dbReference>
<feature type="binding site" evidence="5">
    <location>
        <position position="105"/>
    </location>
    <ligand>
        <name>a divalent metal cation</name>
        <dbReference type="ChEBI" id="CHEBI:60240"/>
        <label>1</label>
    </ligand>
</feature>
<sequence>MAVELKQLVESFDRLWPATGAEDWDNPGLVCGDIKQRVSRVLLSVDVTTDIISEAIDGGFDLLLAHHPYLLRGITSVREDTAKGMNLASAIRADLSIFAAHTNADIVESGVSHVFANALGLQNVEPLVPSSDRLIGHGRIGVLSEPIALGEFARHIAKVLPSTATGVRVAGDFNQLVQRVALCGGAGDSFIPAAMEAAVDVYVTSDLRHHPVQDAREHSALSGGTPAIIDVSHWASEWLWLDIAAEQLGVLFPNVQFVVSQLRTDPWDFVVTQ</sequence>
<evidence type="ECO:0000256" key="5">
    <source>
        <dbReference type="PIRSR" id="PIRSR602678-1"/>
    </source>
</evidence>
<dbReference type="GO" id="GO:0046872">
    <property type="term" value="F:metal ion binding"/>
    <property type="evidence" value="ECO:0007669"/>
    <property type="project" value="UniProtKB-KW"/>
</dbReference>
<evidence type="ECO:0000256" key="4">
    <source>
        <dbReference type="ARBA" id="ARBA00022723"/>
    </source>
</evidence>
<reference evidence="6 7" key="1">
    <citation type="journal article" date="2014" name="Int. J. Syst. Evol. Microbiol.">
        <title>Rhodoluna lacicola gen. nov., sp. nov., a planktonic freshwater bacterium with stream-lined genome.</title>
        <authorList>
            <person name="Hahn M."/>
            <person name="Schmidt J."/>
            <person name="Taipale S.J."/>
            <person name="Doolittle W.F."/>
            <person name="Koll U."/>
        </authorList>
    </citation>
    <scope>NUCLEOTIDE SEQUENCE [LARGE SCALE GENOMIC DNA]</scope>
    <source>
        <strain evidence="6 7">MWH-Ta8</strain>
    </source>
</reference>
<dbReference type="KEGG" id="rla:Rhola_00006570"/>
<dbReference type="PANTHER" id="PTHR13799:SF14">
    <property type="entry name" value="GTP CYCLOHYDROLASE 1 TYPE 2 HOMOLOG"/>
    <property type="match status" value="1"/>
</dbReference>
<evidence type="ECO:0000313" key="7">
    <source>
        <dbReference type="Proteomes" id="UP000067708"/>
    </source>
</evidence>
<name>A0A060JFD6_9MICO</name>
<dbReference type="AlphaFoldDB" id="A0A060JFD6"/>
<gene>
    <name evidence="6" type="ORF">Rhola_00006570</name>
</gene>
<dbReference type="eggNOG" id="COG0327">
    <property type="taxonomic scope" value="Bacteria"/>
</dbReference>
<dbReference type="STRING" id="529884.Rhola_00006570"/>
<proteinExistence type="inferred from homology"/>
<dbReference type="PANTHER" id="PTHR13799">
    <property type="entry name" value="NGG1 INTERACTING FACTOR 3"/>
    <property type="match status" value="1"/>
</dbReference>
<feature type="binding site" evidence="5">
    <location>
        <position position="66"/>
    </location>
    <ligand>
        <name>a divalent metal cation</name>
        <dbReference type="ChEBI" id="CHEBI:60240"/>
        <label>1</label>
    </ligand>
</feature>
<dbReference type="Pfam" id="PF01784">
    <property type="entry name" value="DUF34_NIF3"/>
    <property type="match status" value="1"/>
</dbReference>
<keyword evidence="4 5" id="KW-0479">Metal-binding</keyword>
<dbReference type="EMBL" id="CP007490">
    <property type="protein sequence ID" value="AIC47465.1"/>
    <property type="molecule type" value="Genomic_DNA"/>
</dbReference>
<feature type="binding site" evidence="5">
    <location>
        <position position="67"/>
    </location>
    <ligand>
        <name>a divalent metal cation</name>
        <dbReference type="ChEBI" id="CHEBI:60240"/>
        <label>1</label>
    </ligand>
</feature>
<evidence type="ECO:0000256" key="3">
    <source>
        <dbReference type="ARBA" id="ARBA00022112"/>
    </source>
</evidence>
<evidence type="ECO:0000256" key="1">
    <source>
        <dbReference type="ARBA" id="ARBA00006964"/>
    </source>
</evidence>
<dbReference type="PATRIC" id="fig|529884.3.peg.625"/>
<dbReference type="GO" id="GO:0005737">
    <property type="term" value="C:cytoplasm"/>
    <property type="evidence" value="ECO:0007669"/>
    <property type="project" value="TreeGrafter"/>
</dbReference>
<dbReference type="InterPro" id="IPR002678">
    <property type="entry name" value="DUF34/NIF3"/>
</dbReference>